<evidence type="ECO:0000313" key="7">
    <source>
        <dbReference type="EMBL" id="QHQ34650.1"/>
    </source>
</evidence>
<dbReference type="InterPro" id="IPR050695">
    <property type="entry name" value="N-acetylmuramoyl_amidase_3"/>
</dbReference>
<protein>
    <recommendedName>
        <fullName evidence="2">N-acetylmuramoyl-L-alanine amidase</fullName>
        <ecNumber evidence="2">3.5.1.28</ecNumber>
    </recommendedName>
</protein>
<dbReference type="SMART" id="SM00646">
    <property type="entry name" value="Ami_3"/>
    <property type="match status" value="1"/>
</dbReference>
<dbReference type="Gene3D" id="3.40.630.40">
    <property type="entry name" value="Zn-dependent exopeptidases"/>
    <property type="match status" value="1"/>
</dbReference>
<dbReference type="KEGG" id="amaq:GO499_05315"/>
<feature type="chain" id="PRO_5026803616" description="N-acetylmuramoyl-L-alanine amidase" evidence="5">
    <location>
        <begin position="23"/>
        <end position="390"/>
    </location>
</feature>
<dbReference type="Proteomes" id="UP000464495">
    <property type="component" value="Chromosome"/>
</dbReference>
<dbReference type="GO" id="GO:0008745">
    <property type="term" value="F:N-acetylmuramoyl-L-alanine amidase activity"/>
    <property type="evidence" value="ECO:0007669"/>
    <property type="project" value="UniProtKB-EC"/>
</dbReference>
<feature type="region of interest" description="Disordered" evidence="4">
    <location>
        <begin position="368"/>
        <end position="390"/>
    </location>
</feature>
<evidence type="ECO:0000259" key="6">
    <source>
        <dbReference type="SMART" id="SM00646"/>
    </source>
</evidence>
<name>A0A6P1SYF0_9RHOB</name>
<evidence type="ECO:0000313" key="8">
    <source>
        <dbReference type="Proteomes" id="UP000464495"/>
    </source>
</evidence>
<feature type="compositionally biased region" description="Basic and acidic residues" evidence="4">
    <location>
        <begin position="371"/>
        <end position="381"/>
    </location>
</feature>
<dbReference type="PANTHER" id="PTHR30404">
    <property type="entry name" value="N-ACETYLMURAMOYL-L-ALANINE AMIDASE"/>
    <property type="match status" value="1"/>
</dbReference>
<dbReference type="Pfam" id="PF01520">
    <property type="entry name" value="Amidase_3"/>
    <property type="match status" value="1"/>
</dbReference>
<dbReference type="PANTHER" id="PTHR30404:SF0">
    <property type="entry name" value="N-ACETYLMURAMOYL-L-ALANINE AMIDASE AMIC"/>
    <property type="match status" value="1"/>
</dbReference>
<comment type="catalytic activity">
    <reaction evidence="1">
        <text>Hydrolyzes the link between N-acetylmuramoyl residues and L-amino acid residues in certain cell-wall glycopeptides.</text>
        <dbReference type="EC" id="3.5.1.28"/>
    </reaction>
</comment>
<gene>
    <name evidence="7" type="ORF">GO499_05315</name>
</gene>
<feature type="domain" description="MurNAc-LAA" evidence="6">
    <location>
        <begin position="200"/>
        <end position="355"/>
    </location>
</feature>
<keyword evidence="8" id="KW-1185">Reference proteome</keyword>
<dbReference type="AlphaFoldDB" id="A0A6P1SYF0"/>
<dbReference type="EMBL" id="CP046620">
    <property type="protein sequence ID" value="QHQ34650.1"/>
    <property type="molecule type" value="Genomic_DNA"/>
</dbReference>
<dbReference type="CDD" id="cd02696">
    <property type="entry name" value="MurNAc-LAA"/>
    <property type="match status" value="1"/>
</dbReference>
<dbReference type="SUPFAM" id="SSF53187">
    <property type="entry name" value="Zn-dependent exopeptidases"/>
    <property type="match status" value="1"/>
</dbReference>
<proteinExistence type="predicted"/>
<evidence type="ECO:0000256" key="5">
    <source>
        <dbReference type="SAM" id="SignalP"/>
    </source>
</evidence>
<organism evidence="7 8">
    <name type="scientific">Algicella marina</name>
    <dbReference type="NCBI Taxonomy" id="2683284"/>
    <lineage>
        <taxon>Bacteria</taxon>
        <taxon>Pseudomonadati</taxon>
        <taxon>Pseudomonadota</taxon>
        <taxon>Alphaproteobacteria</taxon>
        <taxon>Rhodobacterales</taxon>
        <taxon>Paracoccaceae</taxon>
        <taxon>Algicella</taxon>
    </lineage>
</organism>
<feature type="signal peptide" evidence="5">
    <location>
        <begin position="1"/>
        <end position="22"/>
    </location>
</feature>
<accession>A0A6P1SYF0</accession>
<dbReference type="GO" id="GO:0009253">
    <property type="term" value="P:peptidoglycan catabolic process"/>
    <property type="evidence" value="ECO:0007669"/>
    <property type="project" value="InterPro"/>
</dbReference>
<keyword evidence="3" id="KW-0378">Hydrolase</keyword>
<evidence type="ECO:0000256" key="1">
    <source>
        <dbReference type="ARBA" id="ARBA00001561"/>
    </source>
</evidence>
<dbReference type="RefSeq" id="WP_161861219.1">
    <property type="nucleotide sequence ID" value="NZ_CP046620.1"/>
</dbReference>
<sequence>MGKSFRCFAVTAMLCLWPLVLAAGPQVRPGSVTLTESFFGLIRLEIGLTDRAGYRVTGGRFARVDLSVDGGVPKVSAPAGMSVVARRGPEGKLRMVLRTGTSLALLRSSYQATANGPVLLLEFTRQDDSKPQHYSDEGDFLVMLDPGHGGIDPGAVRAGVSEKDIALKFAGVLAETLRDAGYSVAMTRKTDVFLRLDARVSAAREAEADLFLSLHANTVTKGVASGPTLYVLSGEPSDADAAAVAEFENSADRLAGYDPASGEDDVTDVLRDLAFRAAGEASRDVAREIIGSLSQSVGVIRSRPLRSANFRVLKAPDIPSVLIELGFLGHAGDRARMQDPDWQALAATAVRDGVEEWRAAVTGRNIASAGREARKGDRRGFDPSGRTAVD</sequence>
<reference evidence="7 8" key="1">
    <citation type="submission" date="2019-12" db="EMBL/GenBank/DDBJ databases">
        <title>Complete genome sequence of Algicella marina strain 9Alg 56(T) isolated from the red alga Tichocarpus crinitus.</title>
        <authorList>
            <person name="Kim S.-G."/>
            <person name="Nedashkovskaya O.I."/>
        </authorList>
    </citation>
    <scope>NUCLEOTIDE SEQUENCE [LARGE SCALE GENOMIC DNA]</scope>
    <source>
        <strain evidence="7 8">9Alg 56</strain>
    </source>
</reference>
<dbReference type="EC" id="3.5.1.28" evidence="2"/>
<dbReference type="InterPro" id="IPR002508">
    <property type="entry name" value="MurNAc-LAA_cat"/>
</dbReference>
<evidence type="ECO:0000256" key="2">
    <source>
        <dbReference type="ARBA" id="ARBA00011901"/>
    </source>
</evidence>
<dbReference type="GO" id="GO:0030288">
    <property type="term" value="C:outer membrane-bounded periplasmic space"/>
    <property type="evidence" value="ECO:0007669"/>
    <property type="project" value="TreeGrafter"/>
</dbReference>
<evidence type="ECO:0000256" key="3">
    <source>
        <dbReference type="ARBA" id="ARBA00022801"/>
    </source>
</evidence>
<keyword evidence="5" id="KW-0732">Signal</keyword>
<evidence type="ECO:0000256" key="4">
    <source>
        <dbReference type="SAM" id="MobiDB-lite"/>
    </source>
</evidence>